<proteinExistence type="predicted"/>
<sequence length="159" mass="17877">MHDTAAIDHYRRLAQDTTIDGTTLLSTDYFNHFNEVIMLLSMLGDMPDMLEEVKAWRPKTYAEHFRGSGLHFAPLAIECYENAPPEYRVPFDLTIDELNATIADALTELDASKDDPARMGDVAVDYWQRLQALVDRGSAIVHGSMPQATLDQSAIDDLF</sequence>
<accession>A0ABW2KSM4</accession>
<dbReference type="EMBL" id="JBHTCM010000009">
    <property type="protein sequence ID" value="MFC7333014.1"/>
    <property type="molecule type" value="Genomic_DNA"/>
</dbReference>
<dbReference type="Proteomes" id="UP001596456">
    <property type="component" value="Unassembled WGS sequence"/>
</dbReference>
<organism evidence="1 2">
    <name type="scientific">Rhodocista pekingensis</name>
    <dbReference type="NCBI Taxonomy" id="201185"/>
    <lineage>
        <taxon>Bacteria</taxon>
        <taxon>Pseudomonadati</taxon>
        <taxon>Pseudomonadota</taxon>
        <taxon>Alphaproteobacteria</taxon>
        <taxon>Rhodospirillales</taxon>
        <taxon>Azospirillaceae</taxon>
        <taxon>Rhodocista</taxon>
    </lineage>
</organism>
<name>A0ABW2KSM4_9PROT</name>
<gene>
    <name evidence="1" type="ORF">ACFQPS_07550</name>
</gene>
<evidence type="ECO:0000313" key="1">
    <source>
        <dbReference type="EMBL" id="MFC7333014.1"/>
    </source>
</evidence>
<reference evidence="2" key="1">
    <citation type="journal article" date="2019" name="Int. J. Syst. Evol. Microbiol.">
        <title>The Global Catalogue of Microorganisms (GCM) 10K type strain sequencing project: providing services to taxonomists for standard genome sequencing and annotation.</title>
        <authorList>
            <consortium name="The Broad Institute Genomics Platform"/>
            <consortium name="The Broad Institute Genome Sequencing Center for Infectious Disease"/>
            <person name="Wu L."/>
            <person name="Ma J."/>
        </authorList>
    </citation>
    <scope>NUCLEOTIDE SEQUENCE [LARGE SCALE GENOMIC DNA]</scope>
    <source>
        <strain evidence="2">CGMCC 1.16275</strain>
    </source>
</reference>
<evidence type="ECO:0000313" key="2">
    <source>
        <dbReference type="Proteomes" id="UP001596456"/>
    </source>
</evidence>
<protein>
    <submittedName>
        <fullName evidence="1">Uncharacterized protein</fullName>
    </submittedName>
</protein>
<comment type="caution">
    <text evidence="1">The sequence shown here is derived from an EMBL/GenBank/DDBJ whole genome shotgun (WGS) entry which is preliminary data.</text>
</comment>
<dbReference type="RefSeq" id="WP_377357821.1">
    <property type="nucleotide sequence ID" value="NZ_JBHTCM010000009.1"/>
</dbReference>
<keyword evidence="2" id="KW-1185">Reference proteome</keyword>